<comment type="similarity">
    <text evidence="3">Belongs to the AB hydrolase superfamily. MenH family.</text>
</comment>
<accession>A0A7X0WZ47</accession>
<dbReference type="PRINTS" id="PR00412">
    <property type="entry name" value="EPOXHYDRLASE"/>
</dbReference>
<dbReference type="PANTHER" id="PTHR42916">
    <property type="entry name" value="2-SUCCINYL-5-ENOLPYRUVYL-6-HYDROXY-3-CYCLOHEXENE-1-CARBOXYLATE SYNTHASE"/>
    <property type="match status" value="1"/>
</dbReference>
<sequence length="276" mass="31322">MQINGQKYHVSTFFSAEEKPVLLMLHGFTGTSGTYHDAIKSLKERYNIVAPDLLGHGRTASPDEQERYLMEHTCEDLAEILRQLEIQQCFVLGYSMGGRVATGFAASHPEKVQGLILISSSPGLLHEVDREKRMLRDNQLADRIEQNGIQAFVDYWENLPLFTSQRNLPSDMQAKIRNERLEQKPIGLAMSLRGIGTGKQASYWDHLKNFTFPVLLITGELDAKFENTAQEMLQHLPNATHVTIKQAGHAAYLEQPTTFLSQINNWLEVNLKEEEK</sequence>
<comment type="catalytic activity">
    <reaction evidence="3">
        <text>5-enolpyruvoyl-6-hydroxy-2-succinyl-cyclohex-3-ene-1-carboxylate = (1R,6R)-6-hydroxy-2-succinyl-cyclohexa-2,4-diene-1-carboxylate + pyruvate</text>
        <dbReference type="Rhea" id="RHEA:25597"/>
        <dbReference type="ChEBI" id="CHEBI:15361"/>
        <dbReference type="ChEBI" id="CHEBI:58689"/>
        <dbReference type="ChEBI" id="CHEBI:58818"/>
        <dbReference type="EC" id="4.2.99.20"/>
    </reaction>
</comment>
<gene>
    <name evidence="3 5" type="primary">menH</name>
    <name evidence="5" type="ORF">HB897_00115</name>
</gene>
<evidence type="ECO:0000256" key="1">
    <source>
        <dbReference type="ARBA" id="ARBA00022428"/>
    </source>
</evidence>
<dbReference type="SUPFAM" id="SSF53474">
    <property type="entry name" value="alpha/beta-Hydrolases"/>
    <property type="match status" value="1"/>
</dbReference>
<protein>
    <recommendedName>
        <fullName evidence="3">Putative 2-succinyl-6-hydroxy-2,4-cyclohexadiene-1-carboxylate synthase</fullName>
        <shortName evidence="3">SHCHC synthase</shortName>
        <ecNumber evidence="3">4.2.99.20</ecNumber>
    </recommendedName>
</protein>
<dbReference type="EC" id="4.2.99.20" evidence="3"/>
<dbReference type="AlphaFoldDB" id="A0A7X0WZ47"/>
<comment type="subunit">
    <text evidence="3">Monomer.</text>
</comment>
<dbReference type="Pfam" id="PF00561">
    <property type="entry name" value="Abhydrolase_1"/>
    <property type="match status" value="1"/>
</dbReference>
<dbReference type="InterPro" id="IPR000639">
    <property type="entry name" value="Epox_hydrolase-like"/>
</dbReference>
<dbReference type="RefSeq" id="WP_139590961.1">
    <property type="nucleotide sequence ID" value="NZ_CP034772.1"/>
</dbReference>
<comment type="function">
    <text evidence="3">Catalyzes a proton abstraction reaction that results in 2,5-elimination of pyruvate from 2-succinyl-5-enolpyruvyl-6-hydroxy-3-cyclohexene-1-carboxylate (SEPHCHC) and the formation of 2-succinyl-6-hydroxy-2,4-cyclohexadiene-1-carboxylate (SHCHC).</text>
</comment>
<dbReference type="Proteomes" id="UP000523362">
    <property type="component" value="Unassembled WGS sequence"/>
</dbReference>
<dbReference type="GO" id="GO:0070205">
    <property type="term" value="F:2-succinyl-6-hydroxy-2,4-cyclohexadiene-1-carboxylate synthase activity"/>
    <property type="evidence" value="ECO:0007669"/>
    <property type="project" value="UniProtKB-UniRule"/>
</dbReference>
<evidence type="ECO:0000313" key="6">
    <source>
        <dbReference type="Proteomes" id="UP000523362"/>
    </source>
</evidence>
<keyword evidence="2 3" id="KW-0456">Lyase</keyword>
<evidence type="ECO:0000256" key="2">
    <source>
        <dbReference type="ARBA" id="ARBA00023239"/>
    </source>
</evidence>
<evidence type="ECO:0000259" key="4">
    <source>
        <dbReference type="Pfam" id="PF00561"/>
    </source>
</evidence>
<name>A0A7X0WZ47_LISSE</name>
<dbReference type="InterPro" id="IPR022485">
    <property type="entry name" value="SHCHC_synthase_MenH"/>
</dbReference>
<dbReference type="InterPro" id="IPR000073">
    <property type="entry name" value="AB_hydrolase_1"/>
</dbReference>
<dbReference type="InterPro" id="IPR029058">
    <property type="entry name" value="AB_hydrolase_fold"/>
</dbReference>
<dbReference type="PRINTS" id="PR00111">
    <property type="entry name" value="ABHYDROLASE"/>
</dbReference>
<proteinExistence type="inferred from homology"/>
<evidence type="ECO:0000313" key="5">
    <source>
        <dbReference type="EMBL" id="MBC1484629.1"/>
    </source>
</evidence>
<dbReference type="Gene3D" id="3.40.50.1820">
    <property type="entry name" value="alpha/beta hydrolase"/>
    <property type="match status" value="1"/>
</dbReference>
<dbReference type="GO" id="GO:0009234">
    <property type="term" value="P:menaquinone biosynthetic process"/>
    <property type="evidence" value="ECO:0007669"/>
    <property type="project" value="UniProtKB-UniRule"/>
</dbReference>
<comment type="caution">
    <text evidence="5">The sequence shown here is derived from an EMBL/GenBank/DDBJ whole genome shotgun (WGS) entry which is preliminary data.</text>
</comment>
<organism evidence="5 6">
    <name type="scientific">Listeria seeligeri</name>
    <dbReference type="NCBI Taxonomy" id="1640"/>
    <lineage>
        <taxon>Bacteria</taxon>
        <taxon>Bacillati</taxon>
        <taxon>Bacillota</taxon>
        <taxon>Bacilli</taxon>
        <taxon>Bacillales</taxon>
        <taxon>Listeriaceae</taxon>
        <taxon>Listeria</taxon>
    </lineage>
</organism>
<dbReference type="EMBL" id="JAARRG010000001">
    <property type="protein sequence ID" value="MBC1484629.1"/>
    <property type="molecule type" value="Genomic_DNA"/>
</dbReference>
<reference evidence="5 6" key="1">
    <citation type="submission" date="2020-03" db="EMBL/GenBank/DDBJ databases">
        <title>Soil Listeria distribution.</title>
        <authorList>
            <person name="Liao J."/>
            <person name="Wiedmann M."/>
        </authorList>
    </citation>
    <scope>NUCLEOTIDE SEQUENCE [LARGE SCALE GENOMIC DNA]</scope>
    <source>
        <strain evidence="5 6">FSL L7-1560</strain>
    </source>
</reference>
<dbReference type="UniPathway" id="UPA00079"/>
<comment type="pathway">
    <text evidence="3">Quinol/quinone metabolism; menaquinone biosynthesis.</text>
</comment>
<feature type="domain" description="AB hydrolase-1" evidence="4">
    <location>
        <begin position="20"/>
        <end position="256"/>
    </location>
</feature>
<keyword evidence="1 3" id="KW-0474">Menaquinone biosynthesis</keyword>
<evidence type="ECO:0000256" key="3">
    <source>
        <dbReference type="HAMAP-Rule" id="MF_01660"/>
    </source>
</evidence>
<dbReference type="HAMAP" id="MF_01660">
    <property type="entry name" value="MenH"/>
    <property type="match status" value="1"/>
</dbReference>
<dbReference type="PANTHER" id="PTHR42916:SF1">
    <property type="entry name" value="PROTEIN PHYLLO, CHLOROPLASTIC"/>
    <property type="match status" value="1"/>
</dbReference>
<comment type="pathway">
    <text evidence="3">Quinol/quinone metabolism; 1,4-dihydroxy-2-naphthoate biosynthesis; 1,4-dihydroxy-2-naphthoate from chorismate: step 3/7.</text>
</comment>
<dbReference type="UniPathway" id="UPA01057">
    <property type="reaction ID" value="UER00900"/>
</dbReference>
<dbReference type="NCBIfam" id="TIGR03695">
    <property type="entry name" value="menH_SHCHC"/>
    <property type="match status" value="1"/>
</dbReference>